<dbReference type="Gene3D" id="3.40.50.150">
    <property type="entry name" value="Vaccinia Virus protein VP39"/>
    <property type="match status" value="1"/>
</dbReference>
<dbReference type="EMBL" id="FNGE01000001">
    <property type="protein sequence ID" value="SDK53327.1"/>
    <property type="molecule type" value="Genomic_DNA"/>
</dbReference>
<keyword evidence="1" id="KW-0808">Transferase</keyword>
<dbReference type="STRING" id="525640.SAMN04487971_101288"/>
<dbReference type="Proteomes" id="UP000199555">
    <property type="component" value="Unassembled WGS sequence"/>
</dbReference>
<dbReference type="OrthoDB" id="1550488at2"/>
<dbReference type="InterPro" id="IPR027417">
    <property type="entry name" value="P-loop_NTPase"/>
</dbReference>
<sequence length="398" mass="44111">MTLTVLTGAAGAGKTSEVIRIINDLRERKQRSFLIATLDGGTVRPALEKFDMINARSGRKVRVDFKGHAPEIRAFIGARTTAPSTFVFDEAQRFGQDFAEDWISLSEAGHRVIVSTPSSQQLERLRAAGATVTRIRKICDLMADGEATTTIRLPGGDGTISVCPRCAGQLQAQARTHLRERLIASAPGAGSVQIYQPIDSDFPEFAGLEPIRADSATRAGIMAEFVGKHVDLTDAGQKSYIDVGCNSGFFCKRMSDLGLRAMGIDVAPNDIEMGRVADSYIYNRHLDLQVQNALTWVPEVMAEHDVASTFSVYQWLFDKHDAEAVHRSLRALMAKTRKLFFFEMGYTEEAHYRDRLGLRIDREWCLAQMREHGGFADIVTYGAGWNGLKRDFFVGIKP</sequence>
<dbReference type="InterPro" id="IPR029063">
    <property type="entry name" value="SAM-dependent_MTases_sf"/>
</dbReference>
<accession>A0A1G9CNZ9</accession>
<organism evidence="1 2">
    <name type="scientific">Paracoccus chinensis</name>
    <dbReference type="NCBI Taxonomy" id="525640"/>
    <lineage>
        <taxon>Bacteria</taxon>
        <taxon>Pseudomonadati</taxon>
        <taxon>Pseudomonadota</taxon>
        <taxon>Alphaproteobacteria</taxon>
        <taxon>Rhodobacterales</taxon>
        <taxon>Paracoccaceae</taxon>
        <taxon>Paracoccus</taxon>
    </lineage>
</organism>
<name>A0A1G9CNZ9_9RHOB</name>
<reference evidence="2" key="1">
    <citation type="submission" date="2016-10" db="EMBL/GenBank/DDBJ databases">
        <authorList>
            <person name="Varghese N."/>
            <person name="Submissions S."/>
        </authorList>
    </citation>
    <scope>NUCLEOTIDE SEQUENCE [LARGE SCALE GENOMIC DNA]</scope>
    <source>
        <strain evidence="2">CGMCC 1.7655</strain>
    </source>
</reference>
<gene>
    <name evidence="1" type="ORF">SAMN04487971_101288</name>
</gene>
<evidence type="ECO:0000313" key="1">
    <source>
        <dbReference type="EMBL" id="SDK53327.1"/>
    </source>
</evidence>
<dbReference type="GO" id="GO:0016301">
    <property type="term" value="F:kinase activity"/>
    <property type="evidence" value="ECO:0007669"/>
    <property type="project" value="UniProtKB-KW"/>
</dbReference>
<dbReference type="Gene3D" id="3.40.50.300">
    <property type="entry name" value="P-loop containing nucleotide triphosphate hydrolases"/>
    <property type="match status" value="1"/>
</dbReference>
<evidence type="ECO:0000313" key="2">
    <source>
        <dbReference type="Proteomes" id="UP000199555"/>
    </source>
</evidence>
<keyword evidence="1" id="KW-0418">Kinase</keyword>
<proteinExistence type="predicted"/>
<dbReference type="SUPFAM" id="SSF53335">
    <property type="entry name" value="S-adenosyl-L-methionine-dependent methyltransferases"/>
    <property type="match status" value="1"/>
</dbReference>
<dbReference type="AlphaFoldDB" id="A0A1G9CNZ9"/>
<dbReference type="SUPFAM" id="SSF52540">
    <property type="entry name" value="P-loop containing nucleoside triphosphate hydrolases"/>
    <property type="match status" value="1"/>
</dbReference>
<dbReference type="RefSeq" id="WP_090751892.1">
    <property type="nucleotide sequence ID" value="NZ_FNGE01000001.1"/>
</dbReference>
<protein>
    <submittedName>
        <fullName evidence="1">Thymidine kinase</fullName>
    </submittedName>
</protein>
<keyword evidence="2" id="KW-1185">Reference proteome</keyword>